<comment type="similarity">
    <text evidence="5">Belongs to the RimM family.</text>
</comment>
<keyword evidence="2 5" id="KW-0690">Ribosome biogenesis</keyword>
<evidence type="ECO:0000313" key="9">
    <source>
        <dbReference type="EMBL" id="SPP30746.1"/>
    </source>
</evidence>
<dbReference type="Proteomes" id="UP000270190">
    <property type="component" value="Unassembled WGS sequence"/>
</dbReference>
<keyword evidence="3 5" id="KW-0698">rRNA processing</keyword>
<dbReference type="GO" id="GO:0042274">
    <property type="term" value="P:ribosomal small subunit biogenesis"/>
    <property type="evidence" value="ECO:0007669"/>
    <property type="project" value="UniProtKB-UniRule"/>
</dbReference>
<comment type="domain">
    <text evidence="5">The PRC barrel domain binds ribosomal protein uS19.</text>
</comment>
<evidence type="ECO:0000256" key="2">
    <source>
        <dbReference type="ARBA" id="ARBA00022517"/>
    </source>
</evidence>
<dbReference type="EMBL" id="CP023483">
    <property type="protein sequence ID" value="ATF27014.1"/>
    <property type="molecule type" value="Genomic_DNA"/>
</dbReference>
<dbReference type="GO" id="GO:0043022">
    <property type="term" value="F:ribosome binding"/>
    <property type="evidence" value="ECO:0007669"/>
    <property type="project" value="InterPro"/>
</dbReference>
<comment type="subunit">
    <text evidence="5">Binds ribosomal protein uS19.</text>
</comment>
<dbReference type="InterPro" id="IPR027275">
    <property type="entry name" value="PRC-brl_dom"/>
</dbReference>
<dbReference type="SUPFAM" id="SSF50346">
    <property type="entry name" value="PRC-barrel domain"/>
    <property type="match status" value="1"/>
</dbReference>
<dbReference type="InterPro" id="IPR011961">
    <property type="entry name" value="RimM"/>
</dbReference>
<evidence type="ECO:0000313" key="8">
    <source>
        <dbReference type="EMBL" id="ATF27014.1"/>
    </source>
</evidence>
<dbReference type="Gene3D" id="2.30.30.240">
    <property type="entry name" value="PRC-barrel domain"/>
    <property type="match status" value="1"/>
</dbReference>
<dbReference type="InterPro" id="IPR002676">
    <property type="entry name" value="RimM_N"/>
</dbReference>
<dbReference type="GO" id="GO:0005737">
    <property type="term" value="C:cytoplasm"/>
    <property type="evidence" value="ECO:0007669"/>
    <property type="project" value="UniProtKB-SubCell"/>
</dbReference>
<gene>
    <name evidence="5 9" type="primary">rimM</name>
    <name evidence="9" type="ORF">BTBSAS_80086</name>
    <name evidence="8" type="ORF">CNY62_11950</name>
</gene>
<evidence type="ECO:0000313" key="11">
    <source>
        <dbReference type="Proteomes" id="UP000270190"/>
    </source>
</evidence>
<dbReference type="EMBL" id="OUNC01000078">
    <property type="protein sequence ID" value="SPP30746.1"/>
    <property type="molecule type" value="Genomic_DNA"/>
</dbReference>
<keyword evidence="4 5" id="KW-0143">Chaperone</keyword>
<dbReference type="Proteomes" id="UP000243591">
    <property type="component" value="Chromosome"/>
</dbReference>
<accession>A0A1D2JXD1</accession>
<dbReference type="Pfam" id="PF01782">
    <property type="entry name" value="RimM"/>
    <property type="match status" value="1"/>
</dbReference>
<feature type="domain" description="PRC-barrel" evidence="7">
    <location>
        <begin position="97"/>
        <end position="171"/>
    </location>
</feature>
<reference evidence="8 10" key="1">
    <citation type="submission" date="2017-09" db="EMBL/GenBank/DDBJ databases">
        <title>Complete Genome Sequences of Two Strains of the Meat Spoilage Bacterium Brochothrix thermosphacta Isolated from Ground Chicken.</title>
        <authorList>
            <person name="Paoli G.C."/>
            <person name="Wijey C."/>
            <person name="Chen C.-Y."/>
            <person name="Nguyen L."/>
            <person name="Yan X."/>
            <person name="Irwin P.L."/>
        </authorList>
    </citation>
    <scope>NUCLEOTIDE SEQUENCE [LARGE SCALE GENOMIC DNA]</scope>
    <source>
        <strain evidence="8 10">BI</strain>
    </source>
</reference>
<dbReference type="PANTHER" id="PTHR33692:SF1">
    <property type="entry name" value="RIBOSOME MATURATION FACTOR RIMM"/>
    <property type="match status" value="1"/>
</dbReference>
<dbReference type="InterPro" id="IPR009000">
    <property type="entry name" value="Transl_B-barrel_sf"/>
</dbReference>
<dbReference type="SUPFAM" id="SSF50447">
    <property type="entry name" value="Translation proteins"/>
    <property type="match status" value="1"/>
</dbReference>
<reference evidence="11" key="2">
    <citation type="submission" date="2018-04" db="EMBL/GenBank/DDBJ databases">
        <authorList>
            <person name="Illikoud N."/>
        </authorList>
    </citation>
    <scope>NUCLEOTIDE SEQUENCE [LARGE SCALE GENOMIC DNA]</scope>
</reference>
<dbReference type="NCBIfam" id="TIGR02273">
    <property type="entry name" value="16S_RimM"/>
    <property type="match status" value="1"/>
</dbReference>
<dbReference type="InterPro" id="IPR011033">
    <property type="entry name" value="PRC_barrel-like_sf"/>
</dbReference>
<evidence type="ECO:0000259" key="7">
    <source>
        <dbReference type="Pfam" id="PF05239"/>
    </source>
</evidence>
<comment type="function">
    <text evidence="5">An accessory protein needed during the final step in the assembly of 30S ribosomal subunit, possibly for assembly of the head region. Essential for efficient processing of 16S rRNA. May be needed both before and after RbfA during the maturation of 16S rRNA. It has affinity for free ribosomal 30S subunits but not for 70S ribosomes.</text>
</comment>
<evidence type="ECO:0000256" key="3">
    <source>
        <dbReference type="ARBA" id="ARBA00022552"/>
    </source>
</evidence>
<dbReference type="OrthoDB" id="9810331at2"/>
<dbReference type="Gene3D" id="2.40.30.60">
    <property type="entry name" value="RimM"/>
    <property type="match status" value="1"/>
</dbReference>
<reference evidence="9" key="3">
    <citation type="submission" date="2018-04" db="EMBL/GenBank/DDBJ databases">
        <authorList>
            <person name="Go L.Y."/>
            <person name="Mitchell J.A."/>
        </authorList>
    </citation>
    <scope>NUCLEOTIDE SEQUENCE</scope>
    <source>
        <strain evidence="9">BSAS1 3</strain>
    </source>
</reference>
<sequence length="172" mass="19471">MTEYLNVGKIVNTHGVQGELRVMSVTDFAEERFQVGNELTMFKPGETKPTKVKILTHRQHKNFDLITLENVYNLKLAEELKNSELKIEKDRVQALPEGEYYYHEILGCVVFAEDGSKIGEVKEVLETGANDVWVVKDAKGKDQLIPFIPSIVLEVDVAEKRIVIEVIEGLLS</sequence>
<evidence type="ECO:0000256" key="4">
    <source>
        <dbReference type="ARBA" id="ARBA00023186"/>
    </source>
</evidence>
<dbReference type="Pfam" id="PF05239">
    <property type="entry name" value="PRC"/>
    <property type="match status" value="1"/>
</dbReference>
<protein>
    <recommendedName>
        <fullName evidence="5">Ribosome maturation factor RimM</fullName>
    </recommendedName>
</protein>
<keyword evidence="1 5" id="KW-0963">Cytoplasm</keyword>
<comment type="subcellular location">
    <subcellularLocation>
        <location evidence="5">Cytoplasm</location>
    </subcellularLocation>
</comment>
<keyword evidence="10" id="KW-1185">Reference proteome</keyword>
<dbReference type="GO" id="GO:0005840">
    <property type="term" value="C:ribosome"/>
    <property type="evidence" value="ECO:0007669"/>
    <property type="project" value="InterPro"/>
</dbReference>
<evidence type="ECO:0000313" key="10">
    <source>
        <dbReference type="Proteomes" id="UP000243591"/>
    </source>
</evidence>
<dbReference type="PANTHER" id="PTHR33692">
    <property type="entry name" value="RIBOSOME MATURATION FACTOR RIMM"/>
    <property type="match status" value="1"/>
</dbReference>
<evidence type="ECO:0000256" key="5">
    <source>
        <dbReference type="HAMAP-Rule" id="MF_00014"/>
    </source>
</evidence>
<proteinExistence type="inferred from homology"/>
<evidence type="ECO:0000259" key="6">
    <source>
        <dbReference type="Pfam" id="PF01782"/>
    </source>
</evidence>
<feature type="domain" description="RimM N-terminal" evidence="6">
    <location>
        <begin position="7"/>
        <end position="90"/>
    </location>
</feature>
<name>A0A1D2JXD1_BROTH</name>
<dbReference type="InterPro" id="IPR036976">
    <property type="entry name" value="RimM_N_sf"/>
</dbReference>
<evidence type="ECO:0000256" key="1">
    <source>
        <dbReference type="ARBA" id="ARBA00022490"/>
    </source>
</evidence>
<dbReference type="STRING" id="2756.BFR44_04090"/>
<dbReference type="GeneID" id="66536203"/>
<dbReference type="GO" id="GO:0006364">
    <property type="term" value="P:rRNA processing"/>
    <property type="evidence" value="ECO:0007669"/>
    <property type="project" value="UniProtKB-UniRule"/>
</dbReference>
<dbReference type="AlphaFoldDB" id="A0A1D2JXD1"/>
<dbReference type="HAMAP" id="MF_00014">
    <property type="entry name" value="Ribosome_mat_RimM"/>
    <property type="match status" value="1"/>
</dbReference>
<organism evidence="8 10">
    <name type="scientific">Brochothrix thermosphacta</name>
    <name type="common">Microbacterium thermosphactum</name>
    <dbReference type="NCBI Taxonomy" id="2756"/>
    <lineage>
        <taxon>Bacteria</taxon>
        <taxon>Bacillati</taxon>
        <taxon>Bacillota</taxon>
        <taxon>Bacilli</taxon>
        <taxon>Bacillales</taxon>
        <taxon>Listeriaceae</taxon>
        <taxon>Brochothrix</taxon>
    </lineage>
</organism>
<dbReference type="KEGG" id="bths:CNY62_11950"/>
<dbReference type="RefSeq" id="WP_029091011.1">
    <property type="nucleotide sequence ID" value="NZ_CBCPHX010000001.1"/>
</dbReference>